<gene>
    <name evidence="4" type="ORF">A2Z86_11535</name>
</gene>
<dbReference type="Pfam" id="PF13181">
    <property type="entry name" value="TPR_8"/>
    <property type="match status" value="1"/>
</dbReference>
<feature type="repeat" description="TPR" evidence="3">
    <location>
        <begin position="600"/>
        <end position="633"/>
    </location>
</feature>
<keyword evidence="2 3" id="KW-0802">TPR repeat</keyword>
<feature type="repeat" description="TPR" evidence="3">
    <location>
        <begin position="498"/>
        <end position="531"/>
    </location>
</feature>
<dbReference type="Pfam" id="PF13424">
    <property type="entry name" value="TPR_12"/>
    <property type="match status" value="1"/>
</dbReference>
<reference evidence="4 5" key="1">
    <citation type="journal article" date="2016" name="Nat. Commun.">
        <title>Thousands of microbial genomes shed light on interconnected biogeochemical processes in an aquifer system.</title>
        <authorList>
            <person name="Anantharaman K."/>
            <person name="Brown C.T."/>
            <person name="Hug L.A."/>
            <person name="Sharon I."/>
            <person name="Castelle C.J."/>
            <person name="Probst A.J."/>
            <person name="Thomas B.C."/>
            <person name="Singh A."/>
            <person name="Wilkins M.J."/>
            <person name="Karaoz U."/>
            <person name="Brodie E.L."/>
            <person name="Williams K.H."/>
            <person name="Hubbard S.S."/>
            <person name="Banfield J.F."/>
        </authorList>
    </citation>
    <scope>NUCLEOTIDE SEQUENCE [LARGE SCALE GENOMIC DNA]</scope>
</reference>
<sequence>MLVSSSFLLLAVIEIMLRLVSPGAPSAAGEDPYVGFSSSNPLFVYYRAADGSRRAAIAPGKARWFNPRDFAAEKPLGTFRIFTLGGSTTYGHPFMNATSFSGWLDKLLNHSPDSPVKYEVINCGGISYASYREARILQEILPLQPDLIVDLTGHNEFLEARTYADFFRKPSFVLEARDQLAKLRSYQLLSRAYRSVRNKSAGKGKASPAGSYDKQNVLPAEVETILDRSAGLDFYHRDSLFSKGVFEHFRFNIQRMINISRRSGVRLVFLDPVDNIKDFSPFKSQGREDLDNESRLKFANLTAEGISLMSEGRIPEGIELFKEAMQIDSLNAGCNFILGRSYLETGDTALASKYLLAARELDVCPLRPQEPIHRILKEETDRANIPLLDLQALFQLRSPGGLIGDELMIDHVHPTPEGNLLIALKLLGWMEQQGLIEANSAPSPAQLDSLYAAVLDSLPPEYFRHGIVVLAKTLIWAKKYREAYVVLDNQRQLLAGDSEAQYLIGTALEALGSLPRAVEHLKQAFTLESDNLLVLSKLAALYTVLGAEDSASAIYERAVKLFPDNVPLLNDYGVFLGKSGQYERALAVFHRIERLDPGLAGLDNNIGLVYSQMGNFKLAAETFEKAAGAHPGDPEACFNLGLLYSKNEKLKEAEEYLQEAIRIDPQHAGAHINLGNIYQETGRPELAEEQFNQALKINPDLPETYINLALLYRSTGKNDLSREIASLGLQRFPDNPQLVKLSKGDQSVN</sequence>
<dbReference type="GO" id="GO:0009279">
    <property type="term" value="C:cell outer membrane"/>
    <property type="evidence" value="ECO:0007669"/>
    <property type="project" value="TreeGrafter"/>
</dbReference>
<organism evidence="4 5">
    <name type="scientific">Candidatus Glassbacteria bacterium GWA2_58_10</name>
    <dbReference type="NCBI Taxonomy" id="1817865"/>
    <lineage>
        <taxon>Bacteria</taxon>
        <taxon>Candidatus Glassiibacteriota</taxon>
    </lineage>
</organism>
<dbReference type="SUPFAM" id="SSF52266">
    <property type="entry name" value="SGNH hydrolase"/>
    <property type="match status" value="1"/>
</dbReference>
<feature type="repeat" description="TPR" evidence="3">
    <location>
        <begin position="566"/>
        <end position="599"/>
    </location>
</feature>
<dbReference type="PROSITE" id="PS50005">
    <property type="entry name" value="TPR"/>
    <property type="match status" value="6"/>
</dbReference>
<dbReference type="GO" id="GO:0046813">
    <property type="term" value="P:receptor-mediated virion attachment to host cell"/>
    <property type="evidence" value="ECO:0007669"/>
    <property type="project" value="TreeGrafter"/>
</dbReference>
<dbReference type="InterPro" id="IPR050498">
    <property type="entry name" value="Ycf3"/>
</dbReference>
<dbReference type="Gene3D" id="1.25.40.10">
    <property type="entry name" value="Tetratricopeptide repeat domain"/>
    <property type="match status" value="3"/>
</dbReference>
<comment type="caution">
    <text evidence="4">The sequence shown here is derived from an EMBL/GenBank/DDBJ whole genome shotgun (WGS) entry which is preliminary data.</text>
</comment>
<name>A0A1F5YF89_9BACT</name>
<feature type="repeat" description="TPR" evidence="3">
    <location>
        <begin position="668"/>
        <end position="701"/>
    </location>
</feature>
<dbReference type="AlphaFoldDB" id="A0A1F5YF89"/>
<dbReference type="PROSITE" id="PS50293">
    <property type="entry name" value="TPR_REGION"/>
    <property type="match status" value="2"/>
</dbReference>
<feature type="repeat" description="TPR" evidence="3">
    <location>
        <begin position="634"/>
        <end position="667"/>
    </location>
</feature>
<dbReference type="InterPro" id="IPR036514">
    <property type="entry name" value="SGNH_hydro_sf"/>
</dbReference>
<evidence type="ECO:0000313" key="5">
    <source>
        <dbReference type="Proteomes" id="UP000176992"/>
    </source>
</evidence>
<dbReference type="PANTHER" id="PTHR44858:SF1">
    <property type="entry name" value="UDP-N-ACETYLGLUCOSAMINE--PEPTIDE N-ACETYLGLUCOSAMINYLTRANSFERASE SPINDLY-RELATED"/>
    <property type="match status" value="1"/>
</dbReference>
<keyword evidence="1" id="KW-0677">Repeat</keyword>
<proteinExistence type="predicted"/>
<evidence type="ECO:0000256" key="1">
    <source>
        <dbReference type="ARBA" id="ARBA00022737"/>
    </source>
</evidence>
<dbReference type="PANTHER" id="PTHR44858">
    <property type="entry name" value="TETRATRICOPEPTIDE REPEAT PROTEIN 6"/>
    <property type="match status" value="1"/>
</dbReference>
<dbReference type="InterPro" id="IPR019734">
    <property type="entry name" value="TPR_rpt"/>
</dbReference>
<evidence type="ECO:0000256" key="3">
    <source>
        <dbReference type="PROSITE-ProRule" id="PRU00339"/>
    </source>
</evidence>
<feature type="repeat" description="TPR" evidence="3">
    <location>
        <begin position="532"/>
        <end position="565"/>
    </location>
</feature>
<dbReference type="InterPro" id="IPR011990">
    <property type="entry name" value="TPR-like_helical_dom_sf"/>
</dbReference>
<dbReference type="SMART" id="SM00028">
    <property type="entry name" value="TPR"/>
    <property type="match status" value="8"/>
</dbReference>
<protein>
    <recommendedName>
        <fullName evidence="6">UDP-N-acetylglucosamine--peptide N-acetylglucosaminyltransferase SPINDLY</fullName>
    </recommendedName>
</protein>
<dbReference type="Gene3D" id="3.40.50.1110">
    <property type="entry name" value="SGNH hydrolase"/>
    <property type="match status" value="1"/>
</dbReference>
<evidence type="ECO:0008006" key="6">
    <source>
        <dbReference type="Google" id="ProtNLM"/>
    </source>
</evidence>
<dbReference type="SUPFAM" id="SSF48452">
    <property type="entry name" value="TPR-like"/>
    <property type="match status" value="2"/>
</dbReference>
<accession>A0A1F5YF89</accession>
<dbReference type="Pfam" id="PF13431">
    <property type="entry name" value="TPR_17"/>
    <property type="match status" value="1"/>
</dbReference>
<dbReference type="Proteomes" id="UP000176992">
    <property type="component" value="Unassembled WGS sequence"/>
</dbReference>
<dbReference type="EMBL" id="MFIV01000061">
    <property type="protein sequence ID" value="OGF98813.1"/>
    <property type="molecule type" value="Genomic_DNA"/>
</dbReference>
<evidence type="ECO:0000256" key="2">
    <source>
        <dbReference type="ARBA" id="ARBA00022803"/>
    </source>
</evidence>
<evidence type="ECO:0000313" key="4">
    <source>
        <dbReference type="EMBL" id="OGF98813.1"/>
    </source>
</evidence>